<dbReference type="GeneID" id="26648007"/>
<evidence type="ECO:0000313" key="1">
    <source>
        <dbReference type="EMBL" id="AKU43739.1"/>
    </source>
</evidence>
<accession>A0A0K1LMN6</accession>
<dbReference type="RefSeq" id="YP_009203807.1">
    <property type="nucleotide sequence ID" value="NC_028857.1"/>
</dbReference>
<protein>
    <submittedName>
        <fullName evidence="1">Uncharacterized protein</fullName>
    </submittedName>
</protein>
<evidence type="ECO:0000313" key="2">
    <source>
        <dbReference type="Proteomes" id="UP000204280"/>
    </source>
</evidence>
<organism evidence="1 2">
    <name type="scientific">Citrobacter phage Merlin</name>
    <dbReference type="NCBI Taxonomy" id="1675602"/>
    <lineage>
        <taxon>Viruses</taxon>
        <taxon>Duplodnaviria</taxon>
        <taxon>Heunggongvirae</taxon>
        <taxon>Uroviricota</taxon>
        <taxon>Caudoviricetes</taxon>
        <taxon>Pantevenvirales</taxon>
        <taxon>Straboviridae</taxon>
        <taxon>Tevenvirinae</taxon>
        <taxon>Moonvirus</taxon>
        <taxon>Moonvirus merlin</taxon>
    </lineage>
</organism>
<dbReference type="InterPro" id="IPR055627">
    <property type="entry name" value="DUF7203"/>
</dbReference>
<reference evidence="1 2" key="1">
    <citation type="journal article" date="2015" name="Genome Announc.">
        <title>Complete Genome Sequence of Citrobacter freundii Myophage Merlin.</title>
        <authorList>
            <person name="LeSage K.C."/>
            <person name="Hargrove E.C."/>
            <person name="Cahill J.L."/>
            <person name="Rasche E.S."/>
            <person name="Kuty Everett G.F."/>
        </authorList>
    </citation>
    <scope>NUCLEOTIDE SEQUENCE [LARGE SCALE GENOMIC DNA]</scope>
</reference>
<dbReference type="Proteomes" id="UP000204280">
    <property type="component" value="Segment"/>
</dbReference>
<keyword evidence="2" id="KW-1185">Reference proteome</keyword>
<sequence>MISKKIILSRIEMMRSNYEMAMKLSVSIALRNIGDERRSNLKFCAPDDRRAQLVEITKALIQMDHYQIKDAKMLATEKEICAKALREHQKQTPVSSWFHGGADKPAYF</sequence>
<dbReference type="Pfam" id="PF23833">
    <property type="entry name" value="DUF7203"/>
    <property type="match status" value="1"/>
</dbReference>
<proteinExistence type="predicted"/>
<gene>
    <name evidence="1" type="ORF">CPT_Merlin93</name>
</gene>
<name>A0A0K1LMN6_9CAUD</name>
<dbReference type="KEGG" id="vg:26648007"/>
<dbReference type="EMBL" id="KT001915">
    <property type="protein sequence ID" value="AKU43739.1"/>
    <property type="molecule type" value="Genomic_DNA"/>
</dbReference>